<dbReference type="GO" id="GO:0009617">
    <property type="term" value="P:response to bacterium"/>
    <property type="evidence" value="ECO:0007669"/>
    <property type="project" value="InterPro"/>
</dbReference>
<dbReference type="PANTHER" id="PTHR10994:SF177">
    <property type="entry name" value="RETICULON-LIKE PROTEIN B15"/>
    <property type="match status" value="1"/>
</dbReference>
<evidence type="ECO:0000256" key="6">
    <source>
        <dbReference type="RuleBase" id="RU363132"/>
    </source>
</evidence>
<evidence type="ECO:0000256" key="3">
    <source>
        <dbReference type="ARBA" id="ARBA00022824"/>
    </source>
</evidence>
<name>A0A2G9GRN2_9LAMI</name>
<protein>
    <recommendedName>
        <fullName evidence="6">Reticulon-like protein</fullName>
    </recommendedName>
</protein>
<evidence type="ECO:0000256" key="1">
    <source>
        <dbReference type="ARBA" id="ARBA00004477"/>
    </source>
</evidence>
<feature type="transmembrane region" description="Helical" evidence="6">
    <location>
        <begin position="75"/>
        <end position="96"/>
    </location>
</feature>
<dbReference type="OrthoDB" id="567788at2759"/>
<keyword evidence="9" id="KW-1185">Reference proteome</keyword>
<dbReference type="AlphaFoldDB" id="A0A2G9GRN2"/>
<dbReference type="PROSITE" id="PS50845">
    <property type="entry name" value="RETICULON"/>
    <property type="match status" value="1"/>
</dbReference>
<accession>A0A2G9GRN2</accession>
<dbReference type="InterPro" id="IPR003388">
    <property type="entry name" value="Reticulon"/>
</dbReference>
<feature type="domain" description="Reticulon" evidence="7">
    <location>
        <begin position="42"/>
        <end position="217"/>
    </location>
</feature>
<keyword evidence="4 6" id="KW-1133">Transmembrane helix</keyword>
<dbReference type="GO" id="GO:0005789">
    <property type="term" value="C:endoplasmic reticulum membrane"/>
    <property type="evidence" value="ECO:0007669"/>
    <property type="project" value="UniProtKB-SubCell"/>
</dbReference>
<evidence type="ECO:0000313" key="9">
    <source>
        <dbReference type="Proteomes" id="UP000231279"/>
    </source>
</evidence>
<evidence type="ECO:0000256" key="2">
    <source>
        <dbReference type="ARBA" id="ARBA00022692"/>
    </source>
</evidence>
<evidence type="ECO:0000256" key="5">
    <source>
        <dbReference type="ARBA" id="ARBA00023136"/>
    </source>
</evidence>
<dbReference type="Proteomes" id="UP000231279">
    <property type="component" value="Unassembled WGS sequence"/>
</dbReference>
<reference evidence="9" key="1">
    <citation type="journal article" date="2018" name="Gigascience">
        <title>Genome assembly of the Pink Ipe (Handroanthus impetiginosus, Bignoniaceae), a highly valued, ecologically keystone Neotropical timber forest tree.</title>
        <authorList>
            <person name="Silva-Junior O.B."/>
            <person name="Grattapaglia D."/>
            <person name="Novaes E."/>
            <person name="Collevatti R.G."/>
        </authorList>
    </citation>
    <scope>NUCLEOTIDE SEQUENCE [LARGE SCALE GENOMIC DNA]</scope>
    <source>
        <strain evidence="9">cv. UFG-1</strain>
    </source>
</reference>
<evidence type="ECO:0000259" key="7">
    <source>
        <dbReference type="PROSITE" id="PS50845"/>
    </source>
</evidence>
<gene>
    <name evidence="8" type="ORF">CDL12_19453</name>
</gene>
<comment type="caution">
    <text evidence="8">The sequence shown here is derived from an EMBL/GenBank/DDBJ whole genome shotgun (WGS) entry which is preliminary data.</text>
</comment>
<proteinExistence type="predicted"/>
<keyword evidence="2 6" id="KW-0812">Transmembrane</keyword>
<dbReference type="PANTHER" id="PTHR10994">
    <property type="entry name" value="RETICULON"/>
    <property type="match status" value="1"/>
</dbReference>
<feature type="transmembrane region" description="Helical" evidence="6">
    <location>
        <begin position="140"/>
        <end position="166"/>
    </location>
</feature>
<evidence type="ECO:0000313" key="8">
    <source>
        <dbReference type="EMBL" id="PIN07967.1"/>
    </source>
</evidence>
<keyword evidence="5 6" id="KW-0472">Membrane</keyword>
<sequence>MSGAEFSESSEERVHDEDADQENFHLFGHQKPVQTTIGGGKPTDIILWRNRQISAAILACSTIMWLLFQRFSYHFITFICHSLILSFSTLFLWSNLSFFVYGSPLKLPEITVPEDLCKNVALLISNKCNKAGGIFRETILGLWVVSIVGSWLDFLTLVYIIFVMLLTMPPWHEKHEEKVDTCAHKAKAKLKRQYGALDEKVLRKLPKVSFNIDDKHH</sequence>
<organism evidence="8 9">
    <name type="scientific">Handroanthus impetiginosus</name>
    <dbReference type="NCBI Taxonomy" id="429701"/>
    <lineage>
        <taxon>Eukaryota</taxon>
        <taxon>Viridiplantae</taxon>
        <taxon>Streptophyta</taxon>
        <taxon>Embryophyta</taxon>
        <taxon>Tracheophyta</taxon>
        <taxon>Spermatophyta</taxon>
        <taxon>Magnoliopsida</taxon>
        <taxon>eudicotyledons</taxon>
        <taxon>Gunneridae</taxon>
        <taxon>Pentapetalae</taxon>
        <taxon>asterids</taxon>
        <taxon>lamiids</taxon>
        <taxon>Lamiales</taxon>
        <taxon>Bignoniaceae</taxon>
        <taxon>Crescentiina</taxon>
        <taxon>Tabebuia alliance</taxon>
        <taxon>Handroanthus</taxon>
    </lineage>
</organism>
<comment type="subcellular location">
    <subcellularLocation>
        <location evidence="1 6">Endoplasmic reticulum membrane</location>
        <topology evidence="1 6">Multi-pass membrane protein</topology>
    </subcellularLocation>
</comment>
<dbReference type="Pfam" id="PF02453">
    <property type="entry name" value="Reticulon"/>
    <property type="match status" value="1"/>
</dbReference>
<keyword evidence="3 6" id="KW-0256">Endoplasmic reticulum</keyword>
<dbReference type="InterPro" id="IPR045064">
    <property type="entry name" value="Reticulon-like"/>
</dbReference>
<dbReference type="EMBL" id="NKXS01003942">
    <property type="protein sequence ID" value="PIN07967.1"/>
    <property type="molecule type" value="Genomic_DNA"/>
</dbReference>
<evidence type="ECO:0000256" key="4">
    <source>
        <dbReference type="ARBA" id="ARBA00022989"/>
    </source>
</evidence>